<dbReference type="AlphaFoldDB" id="A0A0K0D7W7"/>
<keyword evidence="2" id="KW-1185">Reference proteome</keyword>
<evidence type="ECO:0000256" key="1">
    <source>
        <dbReference type="SAM" id="Coils"/>
    </source>
</evidence>
<organism evidence="2 3">
    <name type="scientific">Angiostrongylus cantonensis</name>
    <name type="common">Rat lungworm</name>
    <dbReference type="NCBI Taxonomy" id="6313"/>
    <lineage>
        <taxon>Eukaryota</taxon>
        <taxon>Metazoa</taxon>
        <taxon>Ecdysozoa</taxon>
        <taxon>Nematoda</taxon>
        <taxon>Chromadorea</taxon>
        <taxon>Rhabditida</taxon>
        <taxon>Rhabditina</taxon>
        <taxon>Rhabditomorpha</taxon>
        <taxon>Strongyloidea</taxon>
        <taxon>Metastrongylidae</taxon>
        <taxon>Angiostrongylus</taxon>
    </lineage>
</organism>
<evidence type="ECO:0000313" key="3">
    <source>
        <dbReference type="WBParaSite" id="ACAC_0000616201-mRNA-1"/>
    </source>
</evidence>
<feature type="coiled-coil region" evidence="1">
    <location>
        <begin position="22"/>
        <end position="56"/>
    </location>
</feature>
<dbReference type="Proteomes" id="UP000035642">
    <property type="component" value="Unassembled WGS sequence"/>
</dbReference>
<keyword evidence="1" id="KW-0175">Coiled coil</keyword>
<proteinExistence type="predicted"/>
<evidence type="ECO:0000313" key="2">
    <source>
        <dbReference type="Proteomes" id="UP000035642"/>
    </source>
</evidence>
<name>A0A0K0D7W7_ANGCA</name>
<protein>
    <submittedName>
        <fullName evidence="3">REM-1 domain-containing protein</fullName>
    </submittedName>
</protein>
<sequence>MERRFLPGAAMNRGRSPIQEQLDDIRDELLRAKKANARLVLNNRILNTKLQRLTRKEGKCETNSENLQDGKVGTVFFTNK</sequence>
<dbReference type="WBParaSite" id="ACAC_0000616201-mRNA-1">
    <property type="protein sequence ID" value="ACAC_0000616201-mRNA-1"/>
    <property type="gene ID" value="ACAC_0000616201"/>
</dbReference>
<reference evidence="3" key="2">
    <citation type="submission" date="2017-02" db="UniProtKB">
        <authorList>
            <consortium name="WormBaseParasite"/>
        </authorList>
    </citation>
    <scope>IDENTIFICATION</scope>
</reference>
<reference evidence="2" key="1">
    <citation type="submission" date="2012-09" db="EMBL/GenBank/DDBJ databases">
        <authorList>
            <person name="Martin A.A."/>
        </authorList>
    </citation>
    <scope>NUCLEOTIDE SEQUENCE</scope>
</reference>
<accession>A0A0K0D7W7</accession>